<proteinExistence type="predicted"/>
<dbReference type="Pfam" id="PF00563">
    <property type="entry name" value="EAL"/>
    <property type="match status" value="1"/>
</dbReference>
<organism evidence="3 4">
    <name type="scientific">Pelagibacterium lentulum</name>
    <dbReference type="NCBI Taxonomy" id="2029865"/>
    <lineage>
        <taxon>Bacteria</taxon>
        <taxon>Pseudomonadati</taxon>
        <taxon>Pseudomonadota</taxon>
        <taxon>Alphaproteobacteria</taxon>
        <taxon>Hyphomicrobiales</taxon>
        <taxon>Devosiaceae</taxon>
        <taxon>Pelagibacterium</taxon>
    </lineage>
</organism>
<keyword evidence="1" id="KW-0472">Membrane</keyword>
<comment type="caution">
    <text evidence="3">The sequence shown here is derived from an EMBL/GenBank/DDBJ whole genome shotgun (WGS) entry which is preliminary data.</text>
</comment>
<dbReference type="SUPFAM" id="SSF141868">
    <property type="entry name" value="EAL domain-like"/>
    <property type="match status" value="1"/>
</dbReference>
<keyword evidence="1" id="KW-0812">Transmembrane</keyword>
<dbReference type="CDD" id="cd01948">
    <property type="entry name" value="EAL"/>
    <property type="match status" value="1"/>
</dbReference>
<dbReference type="PANTHER" id="PTHR33121:SF79">
    <property type="entry name" value="CYCLIC DI-GMP PHOSPHODIESTERASE PDED-RELATED"/>
    <property type="match status" value="1"/>
</dbReference>
<name>A0A916W1W3_9HYPH</name>
<dbReference type="SMART" id="SM00052">
    <property type="entry name" value="EAL"/>
    <property type="match status" value="1"/>
</dbReference>
<dbReference type="EMBL" id="BMKB01000006">
    <property type="protein sequence ID" value="GGA60485.1"/>
    <property type="molecule type" value="Genomic_DNA"/>
</dbReference>
<feature type="transmembrane region" description="Helical" evidence="1">
    <location>
        <begin position="233"/>
        <end position="253"/>
    </location>
</feature>
<evidence type="ECO:0000313" key="4">
    <source>
        <dbReference type="Proteomes" id="UP000596977"/>
    </source>
</evidence>
<feature type="domain" description="EAL" evidence="2">
    <location>
        <begin position="259"/>
        <end position="512"/>
    </location>
</feature>
<evidence type="ECO:0000313" key="3">
    <source>
        <dbReference type="EMBL" id="GGA60485.1"/>
    </source>
</evidence>
<accession>A0A916W1W3</accession>
<sequence>MRGSQILLVVIAILAFVPVLGVDYVLGRYVKAHETEKMQSAVNVVSNDAQRIVHGAIQSLRTILRDSPSLCTPTFMANVNSQLQSSLFLTQVVVENSDGVQYCSAYDSDVRYRVLSESLAIPGYTERLSAVVMEGNSTPMLKVTQHVNENRSVSAFVVPAPILLSGYMPVISDLSYLQIAMTNGTPIVQVGDERELDGQGGDFLIARSFAGEIPLRTEAAVSLSSVRARYSELTFAFTVIACLIGAITLALAIQYARRSKMPAYDIERAIVAGEMKPYYQPVINLRTGRLTGCEVLIRWVKRNGEVIPPGAFIDYAEMTNLAIPMTLNLMEQVRDDLEGICREVRDFKVSINLFEGHFRDGSIVDDIQSIFEGSGISYEQLVFEITERRPLDDRAAVNRIVSAMHALGVRVAMDDVGTGHSNLAYLHTLGIDIIKIDKIFVDMIKDANVPVPVIDGLVSMARDMGIEIIAEGVETQDQALYLRSKNVTLAQGYLFSPPLKLDSFLTLANALKPQVKQTNLDEDIAA</sequence>
<reference evidence="3 4" key="1">
    <citation type="journal article" date="2014" name="Int. J. Syst. Evol. Microbiol.">
        <title>Complete genome sequence of Corynebacterium casei LMG S-19264T (=DSM 44701T), isolated from a smear-ripened cheese.</title>
        <authorList>
            <consortium name="US DOE Joint Genome Institute (JGI-PGF)"/>
            <person name="Walter F."/>
            <person name="Albersmeier A."/>
            <person name="Kalinowski J."/>
            <person name="Ruckert C."/>
        </authorList>
    </citation>
    <scope>NUCLEOTIDE SEQUENCE [LARGE SCALE GENOMIC DNA]</scope>
    <source>
        <strain evidence="3 4">CGMCC 1.15896</strain>
    </source>
</reference>
<gene>
    <name evidence="3" type="ORF">GCM10011499_33430</name>
</gene>
<evidence type="ECO:0000256" key="1">
    <source>
        <dbReference type="SAM" id="Phobius"/>
    </source>
</evidence>
<dbReference type="InterPro" id="IPR050706">
    <property type="entry name" value="Cyclic-di-GMP_PDE-like"/>
</dbReference>
<protein>
    <submittedName>
        <fullName evidence="3">Signaling protein with EAL and C2 domains</fullName>
    </submittedName>
</protein>
<dbReference type="PANTHER" id="PTHR33121">
    <property type="entry name" value="CYCLIC DI-GMP PHOSPHODIESTERASE PDEF"/>
    <property type="match status" value="1"/>
</dbReference>
<keyword evidence="1" id="KW-1133">Transmembrane helix</keyword>
<dbReference type="InterPro" id="IPR001633">
    <property type="entry name" value="EAL_dom"/>
</dbReference>
<dbReference type="Proteomes" id="UP000596977">
    <property type="component" value="Unassembled WGS sequence"/>
</dbReference>
<evidence type="ECO:0000259" key="2">
    <source>
        <dbReference type="PROSITE" id="PS50883"/>
    </source>
</evidence>
<dbReference type="PROSITE" id="PS50883">
    <property type="entry name" value="EAL"/>
    <property type="match status" value="1"/>
</dbReference>
<dbReference type="Gene3D" id="3.20.20.450">
    <property type="entry name" value="EAL domain"/>
    <property type="match status" value="1"/>
</dbReference>
<dbReference type="GO" id="GO:0071111">
    <property type="term" value="F:cyclic-guanylate-specific phosphodiesterase activity"/>
    <property type="evidence" value="ECO:0007669"/>
    <property type="project" value="InterPro"/>
</dbReference>
<dbReference type="InterPro" id="IPR035919">
    <property type="entry name" value="EAL_sf"/>
</dbReference>
<keyword evidence="4" id="KW-1185">Reference proteome</keyword>
<dbReference type="AlphaFoldDB" id="A0A916W1W3"/>
<dbReference type="RefSeq" id="WP_164734875.1">
    <property type="nucleotide sequence ID" value="NZ_BMKB01000006.1"/>
</dbReference>